<keyword evidence="2" id="KW-1133">Transmembrane helix</keyword>
<evidence type="ECO:0000256" key="2">
    <source>
        <dbReference type="SAM" id="Phobius"/>
    </source>
</evidence>
<feature type="domain" description="Bacterial sugar transferase" evidence="3">
    <location>
        <begin position="5"/>
        <end position="179"/>
    </location>
</feature>
<proteinExistence type="inferred from homology"/>
<dbReference type="GO" id="GO:0016780">
    <property type="term" value="F:phosphotransferase activity, for other substituted phosphate groups"/>
    <property type="evidence" value="ECO:0007669"/>
    <property type="project" value="TreeGrafter"/>
</dbReference>
<dbReference type="EMBL" id="PDOF01000002">
    <property type="protein sequence ID" value="PYZ96950.1"/>
    <property type="molecule type" value="Genomic_DNA"/>
</dbReference>
<dbReference type="PANTHER" id="PTHR30576:SF8">
    <property type="entry name" value="UNDECAPRENYL-PHOSPHATE GALACTOSE PHOSPHOTRANSFERASE"/>
    <property type="match status" value="1"/>
</dbReference>
<accession>A0A2W0HA86</accession>
<keyword evidence="2" id="KW-0472">Membrane</keyword>
<evidence type="ECO:0000313" key="5">
    <source>
        <dbReference type="Proteomes" id="UP000248066"/>
    </source>
</evidence>
<comment type="caution">
    <text evidence="4">The sequence shown here is derived from an EMBL/GenBank/DDBJ whole genome shotgun (WGS) entry which is preliminary data.</text>
</comment>
<comment type="similarity">
    <text evidence="1">Belongs to the bacterial sugar transferase family.</text>
</comment>
<evidence type="ECO:0000313" key="4">
    <source>
        <dbReference type="EMBL" id="PYZ96950.1"/>
    </source>
</evidence>
<dbReference type="OrthoDB" id="9808602at2"/>
<sequence length="207" mass="23975">MTAVKRTFDFTAASLLLLFLVPLMIVLALLVRWKLGAPVLFRQERPGLYEKPFYFLKFRTMTGETDRAGNLLPDEQRLTPFGMFLRRYSLDELPQLFNVLKGDLSLVGPRPLLMEYLDLYTDEQRVRHEVKPGITGWAQVNGRNGISWEKKFEYDYWYVKNHSFLIDLKILFMTVYKVFRSEGISQTGHVTVKRFEGAGAKVRGGPS</sequence>
<keyword evidence="5" id="KW-1185">Reference proteome</keyword>
<feature type="transmembrane region" description="Helical" evidence="2">
    <location>
        <begin position="12"/>
        <end position="33"/>
    </location>
</feature>
<gene>
    <name evidence="4" type="ORF">CR205_14850</name>
</gene>
<evidence type="ECO:0000256" key="1">
    <source>
        <dbReference type="ARBA" id="ARBA00006464"/>
    </source>
</evidence>
<protein>
    <submittedName>
        <fullName evidence="4">Sugar transferase</fullName>
    </submittedName>
</protein>
<dbReference type="AlphaFoldDB" id="A0A2W0HA86"/>
<keyword evidence="4" id="KW-0808">Transferase</keyword>
<dbReference type="RefSeq" id="WP_110520890.1">
    <property type="nucleotide sequence ID" value="NZ_PDOF01000002.1"/>
</dbReference>
<reference evidence="4 5" key="1">
    <citation type="submission" date="2017-10" db="EMBL/GenBank/DDBJ databases">
        <title>Bacillus sp. nov., a halophilic bacterium isolated from a Yangshapao Lake.</title>
        <authorList>
            <person name="Wang H."/>
        </authorList>
    </citation>
    <scope>NUCLEOTIDE SEQUENCE [LARGE SCALE GENOMIC DNA]</scope>
    <source>
        <strain evidence="4 5">YSP-3</strain>
    </source>
</reference>
<keyword evidence="2" id="KW-0812">Transmembrane</keyword>
<dbReference type="PANTHER" id="PTHR30576">
    <property type="entry name" value="COLANIC BIOSYNTHESIS UDP-GLUCOSE LIPID CARRIER TRANSFERASE"/>
    <property type="match status" value="1"/>
</dbReference>
<dbReference type="Proteomes" id="UP000248066">
    <property type="component" value="Unassembled WGS sequence"/>
</dbReference>
<evidence type="ECO:0000259" key="3">
    <source>
        <dbReference type="Pfam" id="PF02397"/>
    </source>
</evidence>
<name>A0A2W0HA86_9BACI</name>
<organism evidence="4 5">
    <name type="scientific">Alteribacter lacisalsi</name>
    <dbReference type="NCBI Taxonomy" id="2045244"/>
    <lineage>
        <taxon>Bacteria</taxon>
        <taxon>Bacillati</taxon>
        <taxon>Bacillota</taxon>
        <taxon>Bacilli</taxon>
        <taxon>Bacillales</taxon>
        <taxon>Bacillaceae</taxon>
        <taxon>Alteribacter</taxon>
    </lineage>
</organism>
<dbReference type="Pfam" id="PF02397">
    <property type="entry name" value="Bac_transf"/>
    <property type="match status" value="1"/>
</dbReference>
<dbReference type="InterPro" id="IPR003362">
    <property type="entry name" value="Bact_transf"/>
</dbReference>